<sequence>MHKRINHLDTLAQRQQERTAFWLLHEIHHALQAAFAPAAPAESVVLTVPAAPELPPDWRGWWDLIRFCLGHQSVADWLRHEREALQRIQALAALAQQDALADILSQALQGHAQPAAVVTFSQLGAEDLRLVAGAPPQEHFQGRDWSGTDTAIQLHSEGLAHTIAALLLAERDRLFLPPPPADCAGPLAVAGPAVAEMAADHAVAEAAAAATIAAPSSLSQTLPQPLSRIVGRRQLAVRPLAVASGQGLRQLPVQHHCGAALEADWLEFYRLLWGEPLAPLLDVWAEGNGARLFCHGASIGLTLHPIEHWPTAQAQMLDWAQTRTWPDAPAALPDWLRSAVCFAQGGMDHEHWLLVTQGELAGCVLLSETDALLGRPRFAGVAQFFEALAHRPAAVLGASGHLRYAVDGVVYEVAALAGDFV</sequence>
<dbReference type="EMBL" id="RDQK01000012">
    <property type="protein sequence ID" value="RMX09990.1"/>
    <property type="molecule type" value="Genomic_DNA"/>
</dbReference>
<organism evidence="1 2">
    <name type="scientific">Allofranklinella schreckenbergeri</name>
    <dbReference type="NCBI Taxonomy" id="1076744"/>
    <lineage>
        <taxon>Bacteria</taxon>
        <taxon>Pseudomonadati</taxon>
        <taxon>Pseudomonadota</taxon>
        <taxon>Betaproteobacteria</taxon>
        <taxon>Burkholderiales</taxon>
        <taxon>Comamonadaceae</taxon>
        <taxon>Allofranklinella</taxon>
    </lineage>
</organism>
<name>A0A3M6R4I9_9BURK</name>
<accession>A0A3M6R4I9</accession>
<dbReference type="RefSeq" id="WP_122248145.1">
    <property type="nucleotide sequence ID" value="NZ_RDQK01000012.1"/>
</dbReference>
<evidence type="ECO:0000313" key="2">
    <source>
        <dbReference type="Proteomes" id="UP000281171"/>
    </source>
</evidence>
<proteinExistence type="predicted"/>
<comment type="caution">
    <text evidence="1">The sequence shown here is derived from an EMBL/GenBank/DDBJ whole genome shotgun (WGS) entry which is preliminary data.</text>
</comment>
<dbReference type="AlphaFoldDB" id="A0A3M6R4I9"/>
<gene>
    <name evidence="1" type="ORF">EBQ24_06055</name>
</gene>
<reference evidence="1 2" key="1">
    <citation type="submission" date="2018-10" db="EMBL/GenBank/DDBJ databases">
        <title>Comamonadaceae CDC group NO-1 genome sequencing and assembly.</title>
        <authorList>
            <person name="Bernier A.-M."/>
            <person name="Bernard K."/>
        </authorList>
    </citation>
    <scope>NUCLEOTIDE SEQUENCE [LARGE SCALE GENOMIC DNA]</scope>
    <source>
        <strain evidence="1 2">NML180581</strain>
    </source>
</reference>
<dbReference type="Proteomes" id="UP000281171">
    <property type="component" value="Unassembled WGS sequence"/>
</dbReference>
<evidence type="ECO:0000313" key="1">
    <source>
        <dbReference type="EMBL" id="RMX09990.1"/>
    </source>
</evidence>
<protein>
    <submittedName>
        <fullName evidence="1">Uncharacterized protein</fullName>
    </submittedName>
</protein>